<evidence type="ECO:0000256" key="7">
    <source>
        <dbReference type="ARBA" id="ARBA00023136"/>
    </source>
</evidence>
<evidence type="ECO:0000256" key="2">
    <source>
        <dbReference type="ARBA" id="ARBA00022448"/>
    </source>
</evidence>
<dbReference type="InterPro" id="IPR002898">
    <property type="entry name" value="MotA_ExbB_proton_chnl"/>
</dbReference>
<dbReference type="PANTHER" id="PTHR30625">
    <property type="entry name" value="PROTEIN TOLQ"/>
    <property type="match status" value="1"/>
</dbReference>
<dbReference type="OrthoDB" id="191706at2"/>
<dbReference type="HOGENOM" id="CLU_053325_4_4_0"/>
<evidence type="ECO:0000256" key="1">
    <source>
        <dbReference type="ARBA" id="ARBA00004651"/>
    </source>
</evidence>
<evidence type="ECO:0000256" key="9">
    <source>
        <dbReference type="SAM" id="Phobius"/>
    </source>
</evidence>
<reference evidence="11 12" key="1">
    <citation type="journal article" date="2011" name="J. Bacteriol.">
        <title>Genome sequence of the verrucomicrobium Opitutus terrae PB90-1, an abundant inhabitant of rice paddy soil ecosystems.</title>
        <authorList>
            <person name="van Passel M.W."/>
            <person name="Kant R."/>
            <person name="Palva A."/>
            <person name="Copeland A."/>
            <person name="Lucas S."/>
            <person name="Lapidus A."/>
            <person name="Glavina del Rio T."/>
            <person name="Pitluck S."/>
            <person name="Goltsman E."/>
            <person name="Clum A."/>
            <person name="Sun H."/>
            <person name="Schmutz J."/>
            <person name="Larimer F.W."/>
            <person name="Land M.L."/>
            <person name="Hauser L."/>
            <person name="Kyrpides N."/>
            <person name="Mikhailova N."/>
            <person name="Richardson P.P."/>
            <person name="Janssen P.H."/>
            <person name="de Vos W.M."/>
            <person name="Smidt H."/>
        </authorList>
    </citation>
    <scope>NUCLEOTIDE SEQUENCE [LARGE SCALE GENOMIC DNA]</scope>
    <source>
        <strain evidence="12">DSM 11246 / JCM 15787 / PB90-1</strain>
    </source>
</reference>
<dbReference type="eggNOG" id="COG0811">
    <property type="taxonomic scope" value="Bacteria"/>
</dbReference>
<evidence type="ECO:0000256" key="3">
    <source>
        <dbReference type="ARBA" id="ARBA00022475"/>
    </source>
</evidence>
<comment type="similarity">
    <text evidence="8">Belongs to the exbB/tolQ family.</text>
</comment>
<keyword evidence="6 9" id="KW-1133">Transmembrane helix</keyword>
<keyword evidence="5 8" id="KW-0653">Protein transport</keyword>
<sequence length="196" mass="21091">MFLAITEVLNVANVIKGAGVLIWPLLLCSLVMVFIVCERSYALRRAAVMPEDLVDAVVGGRPLIGGKHTVLSRIVAFAEQHKNDEDAVKAFARLEINRMERGVPYLDVIYAAAPLIGLTGTVTGLLQVFSQISPETGLPDPVAFTQGVALALSATVIGLVIAIPSLVGSGYLQRRIENYAAQLDVLLERILQRGRS</sequence>
<feature type="transmembrane region" description="Helical" evidence="9">
    <location>
        <begin position="149"/>
        <end position="172"/>
    </location>
</feature>
<keyword evidence="3" id="KW-1003">Cell membrane</keyword>
<dbReference type="Proteomes" id="UP000007013">
    <property type="component" value="Chromosome"/>
</dbReference>
<dbReference type="GO" id="GO:0017038">
    <property type="term" value="P:protein import"/>
    <property type="evidence" value="ECO:0007669"/>
    <property type="project" value="TreeGrafter"/>
</dbReference>
<dbReference type="Pfam" id="PF01618">
    <property type="entry name" value="MotA_ExbB"/>
    <property type="match status" value="1"/>
</dbReference>
<dbReference type="EMBL" id="CP001032">
    <property type="protein sequence ID" value="ACB77180.1"/>
    <property type="molecule type" value="Genomic_DNA"/>
</dbReference>
<dbReference type="STRING" id="452637.Oter_3906"/>
<organism evidence="11 12">
    <name type="scientific">Opitutus terrae (strain DSM 11246 / JCM 15787 / PB90-1)</name>
    <dbReference type="NCBI Taxonomy" id="452637"/>
    <lineage>
        <taxon>Bacteria</taxon>
        <taxon>Pseudomonadati</taxon>
        <taxon>Verrucomicrobiota</taxon>
        <taxon>Opitutia</taxon>
        <taxon>Opitutales</taxon>
        <taxon>Opitutaceae</taxon>
        <taxon>Opitutus</taxon>
    </lineage>
</organism>
<evidence type="ECO:0000256" key="6">
    <source>
        <dbReference type="ARBA" id="ARBA00022989"/>
    </source>
</evidence>
<feature type="transmembrane region" description="Helical" evidence="9">
    <location>
        <begin position="20"/>
        <end position="37"/>
    </location>
</feature>
<evidence type="ECO:0000256" key="8">
    <source>
        <dbReference type="RuleBase" id="RU004057"/>
    </source>
</evidence>
<keyword evidence="7 9" id="KW-0472">Membrane</keyword>
<dbReference type="GO" id="GO:0005886">
    <property type="term" value="C:plasma membrane"/>
    <property type="evidence" value="ECO:0007669"/>
    <property type="project" value="UniProtKB-SubCell"/>
</dbReference>
<proteinExistence type="inferred from homology"/>
<keyword evidence="12" id="KW-1185">Reference proteome</keyword>
<gene>
    <name evidence="11" type="ordered locus">Oter_3906</name>
</gene>
<evidence type="ECO:0000256" key="5">
    <source>
        <dbReference type="ARBA" id="ARBA00022927"/>
    </source>
</evidence>
<dbReference type="InterPro" id="IPR050790">
    <property type="entry name" value="ExbB/TolQ_transport"/>
</dbReference>
<name>B1ZZA8_OPITP</name>
<feature type="domain" description="MotA/TolQ/ExbB proton channel" evidence="10">
    <location>
        <begin position="82"/>
        <end position="183"/>
    </location>
</feature>
<protein>
    <submittedName>
        <fullName evidence="11">MotA/TolQ/ExbB proton channel</fullName>
    </submittedName>
</protein>
<dbReference type="KEGG" id="ote:Oter_3906"/>
<keyword evidence="2 8" id="KW-0813">Transport</keyword>
<keyword evidence="4 9" id="KW-0812">Transmembrane</keyword>
<dbReference type="RefSeq" id="WP_012376709.1">
    <property type="nucleotide sequence ID" value="NC_010571.1"/>
</dbReference>
<evidence type="ECO:0000313" key="11">
    <source>
        <dbReference type="EMBL" id="ACB77180.1"/>
    </source>
</evidence>
<evidence type="ECO:0000313" key="12">
    <source>
        <dbReference type="Proteomes" id="UP000007013"/>
    </source>
</evidence>
<feature type="transmembrane region" description="Helical" evidence="9">
    <location>
        <begin position="108"/>
        <end position="129"/>
    </location>
</feature>
<dbReference type="PANTHER" id="PTHR30625:SF15">
    <property type="entry name" value="BIOPOLYMER TRANSPORT PROTEIN EXBB"/>
    <property type="match status" value="1"/>
</dbReference>
<accession>B1ZZA8</accession>
<dbReference type="AlphaFoldDB" id="B1ZZA8"/>
<evidence type="ECO:0000256" key="4">
    <source>
        <dbReference type="ARBA" id="ARBA00022692"/>
    </source>
</evidence>
<evidence type="ECO:0000259" key="10">
    <source>
        <dbReference type="Pfam" id="PF01618"/>
    </source>
</evidence>
<comment type="subcellular location">
    <subcellularLocation>
        <location evidence="1">Cell membrane</location>
        <topology evidence="1">Multi-pass membrane protein</topology>
    </subcellularLocation>
    <subcellularLocation>
        <location evidence="8">Membrane</location>
        <topology evidence="8">Multi-pass membrane protein</topology>
    </subcellularLocation>
</comment>